<evidence type="ECO:0000313" key="3">
    <source>
        <dbReference type="Proteomes" id="UP000297975"/>
    </source>
</evidence>
<feature type="compositionally biased region" description="Basic and acidic residues" evidence="1">
    <location>
        <begin position="11"/>
        <end position="26"/>
    </location>
</feature>
<proteinExistence type="predicted"/>
<dbReference type="Proteomes" id="UP000297975">
    <property type="component" value="Unassembled WGS sequence"/>
</dbReference>
<evidence type="ECO:0000256" key="1">
    <source>
        <dbReference type="SAM" id="MobiDB-lite"/>
    </source>
</evidence>
<name>A0A4Y8ISX5_9BACI</name>
<comment type="caution">
    <text evidence="2">The sequence shown here is derived from an EMBL/GenBank/DDBJ whole genome shotgun (WGS) entry which is preliminary data.</text>
</comment>
<accession>A0A4Y8ISX5</accession>
<keyword evidence="3" id="KW-1185">Reference proteome</keyword>
<dbReference type="AlphaFoldDB" id="A0A4Y8ISX5"/>
<dbReference type="EMBL" id="SOPW01000003">
    <property type="protein sequence ID" value="TFB24033.1"/>
    <property type="molecule type" value="Genomic_DNA"/>
</dbReference>
<organism evidence="2 3">
    <name type="scientific">Filobacillus milosensis</name>
    <dbReference type="NCBI Taxonomy" id="94137"/>
    <lineage>
        <taxon>Bacteria</taxon>
        <taxon>Bacillati</taxon>
        <taxon>Bacillota</taxon>
        <taxon>Bacilli</taxon>
        <taxon>Bacillales</taxon>
        <taxon>Bacillaceae</taxon>
        <taxon>Filobacillus</taxon>
    </lineage>
</organism>
<evidence type="ECO:0008006" key="4">
    <source>
        <dbReference type="Google" id="ProtNLM"/>
    </source>
</evidence>
<feature type="compositionally biased region" description="Basic residues" evidence="1">
    <location>
        <begin position="1"/>
        <end position="10"/>
    </location>
</feature>
<gene>
    <name evidence="2" type="ORF">E3U55_04260</name>
</gene>
<feature type="region of interest" description="Disordered" evidence="1">
    <location>
        <begin position="1"/>
        <end position="26"/>
    </location>
</feature>
<sequence>MTKENKHKLNKKEQKPNRYDEIPDNKVEEANQELNEKFYSNGERNDSTPTSYLYNNTAAVNVTEDKDAER</sequence>
<dbReference type="RefSeq" id="WP_134339091.1">
    <property type="nucleotide sequence ID" value="NZ_SOPW01000003.1"/>
</dbReference>
<protein>
    <recommendedName>
        <fullName evidence="4">DUF4025 domain-containing protein</fullName>
    </recommendedName>
</protein>
<evidence type="ECO:0000313" key="2">
    <source>
        <dbReference type="EMBL" id="TFB24033.1"/>
    </source>
</evidence>
<reference evidence="2 3" key="1">
    <citation type="submission" date="2019-03" db="EMBL/GenBank/DDBJ databases">
        <authorList>
            <person name="He R.-H."/>
        </authorList>
    </citation>
    <scope>NUCLEOTIDE SEQUENCE [LARGE SCALE GENOMIC DNA]</scope>
    <source>
        <strain evidence="3">SH 714</strain>
    </source>
</reference>